<evidence type="ECO:0000256" key="2">
    <source>
        <dbReference type="ARBA" id="ARBA00022801"/>
    </source>
</evidence>
<dbReference type="PANTHER" id="PTHR43248">
    <property type="entry name" value="2-SUCCINYL-6-HYDROXY-2,4-CYCLOHEXADIENE-1-CARBOXYLATE SYNTHASE"/>
    <property type="match status" value="1"/>
</dbReference>
<evidence type="ECO:0000256" key="3">
    <source>
        <dbReference type="SAM" id="SignalP"/>
    </source>
</evidence>
<accession>A0ABS0C0P1</accession>
<dbReference type="SUPFAM" id="SSF53474">
    <property type="entry name" value="alpha/beta-Hydrolases"/>
    <property type="match status" value="1"/>
</dbReference>
<name>A0ABS0C0P1_9NOCA</name>
<dbReference type="Gene3D" id="3.40.50.1820">
    <property type="entry name" value="alpha/beta hydrolase"/>
    <property type="match status" value="1"/>
</dbReference>
<reference evidence="6 7" key="1">
    <citation type="submission" date="2020-10" db="EMBL/GenBank/DDBJ databases">
        <title>Identification of Nocardia species via Next-generation sequencing and recognition of intraspecies genetic diversity.</title>
        <authorList>
            <person name="Li P."/>
            <person name="Li P."/>
            <person name="Lu B."/>
        </authorList>
    </citation>
    <scope>NUCLEOTIDE SEQUENCE [LARGE SCALE GENOMIC DNA]</scope>
    <source>
        <strain evidence="6 7">N-11</strain>
    </source>
</reference>
<dbReference type="Pfam" id="PF00561">
    <property type="entry name" value="Abhydrolase_1"/>
    <property type="match status" value="1"/>
</dbReference>
<evidence type="ECO:0000313" key="7">
    <source>
        <dbReference type="Proteomes" id="UP000807309"/>
    </source>
</evidence>
<evidence type="ECO:0000256" key="1">
    <source>
        <dbReference type="ARBA" id="ARBA00010088"/>
    </source>
</evidence>
<organism evidence="6 7">
    <name type="scientific">Nocardia abscessus</name>
    <dbReference type="NCBI Taxonomy" id="120957"/>
    <lineage>
        <taxon>Bacteria</taxon>
        <taxon>Bacillati</taxon>
        <taxon>Actinomycetota</taxon>
        <taxon>Actinomycetes</taxon>
        <taxon>Mycobacteriales</taxon>
        <taxon>Nocardiaceae</taxon>
        <taxon>Nocardia</taxon>
    </lineage>
</organism>
<dbReference type="InterPro" id="IPR051601">
    <property type="entry name" value="Serine_prot/Carboxylest_S33"/>
</dbReference>
<feature type="domain" description="Peptidase S33 tripeptidyl aminopeptidase-like C-terminal" evidence="5">
    <location>
        <begin position="430"/>
        <end position="533"/>
    </location>
</feature>
<dbReference type="InterPro" id="IPR013595">
    <property type="entry name" value="Pept_S33_TAP-like_C"/>
</dbReference>
<dbReference type="RefSeq" id="WP_195031302.1">
    <property type="nucleotide sequence ID" value="NZ_JADLRE010000001.1"/>
</dbReference>
<evidence type="ECO:0000259" key="5">
    <source>
        <dbReference type="Pfam" id="PF08386"/>
    </source>
</evidence>
<keyword evidence="7" id="KW-1185">Reference proteome</keyword>
<dbReference type="EMBL" id="JADLRE010000001">
    <property type="protein sequence ID" value="MBF6223951.1"/>
    <property type="molecule type" value="Genomic_DNA"/>
</dbReference>
<evidence type="ECO:0000313" key="6">
    <source>
        <dbReference type="EMBL" id="MBF6223951.1"/>
    </source>
</evidence>
<dbReference type="GO" id="GO:0016787">
    <property type="term" value="F:hydrolase activity"/>
    <property type="evidence" value="ECO:0007669"/>
    <property type="project" value="UniProtKB-KW"/>
</dbReference>
<feature type="chain" id="PRO_5045519197" evidence="3">
    <location>
        <begin position="27"/>
        <end position="542"/>
    </location>
</feature>
<dbReference type="Proteomes" id="UP000807309">
    <property type="component" value="Unassembled WGS sequence"/>
</dbReference>
<dbReference type="InterPro" id="IPR029058">
    <property type="entry name" value="AB_hydrolase_fold"/>
</dbReference>
<gene>
    <name evidence="6" type="ORF">IU470_02280</name>
</gene>
<proteinExistence type="inferred from homology"/>
<comment type="caution">
    <text evidence="6">The sequence shown here is derived from an EMBL/GenBank/DDBJ whole genome shotgun (WGS) entry which is preliminary data.</text>
</comment>
<dbReference type="PANTHER" id="PTHR43248:SF25">
    <property type="entry name" value="AB HYDROLASE-1 DOMAIN-CONTAINING PROTEIN-RELATED"/>
    <property type="match status" value="1"/>
</dbReference>
<keyword evidence="2 6" id="KW-0378">Hydrolase</keyword>
<sequence length="542" mass="57563">MSAVPSWKIVIVAACAGLLPAVSGCAGPPSRHESAVADLVAQADAVPTPQLDWAPCAEPGLSRFHCATVQVPVDYAHPDGPTLGLAVVRQQAADPQRRIGTLFSAVGGPGGSGLRWAAEGELLGGELARRFDVVTFDQRGIGRSGQVRCFPDAEQQRRFWTGALLPPVNPEQERAADVAGRELAAGCAAHGGALLGHLTTVDAARDLDLLRRAVGDPQLTYEGGSYASYLGQVYGALFGDRVRALHLASMIDPDAYTNDTRSGIESAAAGTEEVFGEFLRLCADAGRAGCAFAAQAGQSDALVQGGAGDPVRPADLRARNDAVLHRLRAAPLVVGTGERARTLTYSEVLSTHALLLYDPKEGWPALARLLAELERGPAGDPDAVGEILAATAQPYDFLDSFTAISCADNALPRDSGQWPALAADLARVSPTYGAFWLSLRRACASWQSPPEGYAQRYTGPWILRSDTPALLVNNRFDPATPLSEARRAQQELVNARLVVVEEGYGHTPLNDCTRKLRERYLVDLQLPAPGATCRPDELPFGR</sequence>
<protein>
    <submittedName>
        <fullName evidence="6">Alpha/beta fold hydrolase</fullName>
    </submittedName>
</protein>
<keyword evidence="3" id="KW-0732">Signal</keyword>
<comment type="similarity">
    <text evidence="1">Belongs to the peptidase S33 family.</text>
</comment>
<feature type="domain" description="AB hydrolase-1" evidence="4">
    <location>
        <begin position="107"/>
        <end position="260"/>
    </location>
</feature>
<evidence type="ECO:0000259" key="4">
    <source>
        <dbReference type="Pfam" id="PF00561"/>
    </source>
</evidence>
<feature type="signal peptide" evidence="3">
    <location>
        <begin position="1"/>
        <end position="26"/>
    </location>
</feature>
<dbReference type="InterPro" id="IPR000073">
    <property type="entry name" value="AB_hydrolase_1"/>
</dbReference>
<dbReference type="Pfam" id="PF08386">
    <property type="entry name" value="Abhydrolase_4"/>
    <property type="match status" value="1"/>
</dbReference>